<dbReference type="OrthoDB" id="1741717at2759"/>
<evidence type="ECO:0000256" key="1">
    <source>
        <dbReference type="ARBA" id="ARBA00023242"/>
    </source>
</evidence>
<evidence type="ECO:0000256" key="2">
    <source>
        <dbReference type="PROSITE-ProRule" id="PRU00376"/>
    </source>
</evidence>
<keyword evidence="1 2" id="KW-0539">Nucleus</keyword>
<feature type="compositionally biased region" description="Acidic residues" evidence="3">
    <location>
        <begin position="305"/>
        <end position="318"/>
    </location>
</feature>
<feature type="region of interest" description="Disordered" evidence="3">
    <location>
        <begin position="100"/>
        <end position="161"/>
    </location>
</feature>
<accession>A0A367KTL8</accession>
<dbReference type="Pfam" id="PF03366">
    <property type="entry name" value="YEATS"/>
    <property type="match status" value="1"/>
</dbReference>
<dbReference type="STRING" id="4846.A0A367KTL8"/>
<dbReference type="EMBL" id="PJQM01000376">
    <property type="protein sequence ID" value="RCI05487.1"/>
    <property type="molecule type" value="Genomic_DNA"/>
</dbReference>
<dbReference type="PROSITE" id="PS51037">
    <property type="entry name" value="YEATS"/>
    <property type="match status" value="1"/>
</dbReference>
<organism evidence="5 6">
    <name type="scientific">Rhizopus stolonifer</name>
    <name type="common">Rhizopus nigricans</name>
    <dbReference type="NCBI Taxonomy" id="4846"/>
    <lineage>
        <taxon>Eukaryota</taxon>
        <taxon>Fungi</taxon>
        <taxon>Fungi incertae sedis</taxon>
        <taxon>Mucoromycota</taxon>
        <taxon>Mucoromycotina</taxon>
        <taxon>Mucoromycetes</taxon>
        <taxon>Mucorales</taxon>
        <taxon>Mucorineae</taxon>
        <taxon>Rhizopodaceae</taxon>
        <taxon>Rhizopus</taxon>
    </lineage>
</organism>
<dbReference type="GO" id="GO:0005634">
    <property type="term" value="C:nucleus"/>
    <property type="evidence" value="ECO:0007669"/>
    <property type="project" value="UniProtKB-SubCell"/>
</dbReference>
<feature type="region of interest" description="Disordered" evidence="3">
    <location>
        <begin position="290"/>
        <end position="362"/>
    </location>
</feature>
<dbReference type="AlphaFoldDB" id="A0A367KTL8"/>
<feature type="compositionally biased region" description="Basic and acidic residues" evidence="3">
    <location>
        <begin position="135"/>
        <end position="144"/>
    </location>
</feature>
<reference evidence="5 6" key="1">
    <citation type="journal article" date="2018" name="G3 (Bethesda)">
        <title>Phylogenetic and Phylogenomic Definition of Rhizopus Species.</title>
        <authorList>
            <person name="Gryganskyi A.P."/>
            <person name="Golan J."/>
            <person name="Dolatabadi S."/>
            <person name="Mondo S."/>
            <person name="Robb S."/>
            <person name="Idnurm A."/>
            <person name="Muszewska A."/>
            <person name="Steczkiewicz K."/>
            <person name="Masonjones S."/>
            <person name="Liao H.L."/>
            <person name="Gajdeczka M.T."/>
            <person name="Anike F."/>
            <person name="Vuek A."/>
            <person name="Anishchenko I.M."/>
            <person name="Voigt K."/>
            <person name="de Hoog G.S."/>
            <person name="Smith M.E."/>
            <person name="Heitman J."/>
            <person name="Vilgalys R."/>
            <person name="Stajich J.E."/>
        </authorList>
    </citation>
    <scope>NUCLEOTIDE SEQUENCE [LARGE SCALE GENOMIC DNA]</scope>
    <source>
        <strain evidence="5 6">LSU 92-RS-03</strain>
    </source>
</reference>
<sequence>MDGDKEVKGKLSVILDHVEYILHPTFEDPRRVKKEEPYVLQEKGWGEFDMRVVLYFAENITDPQVLLFDLNFAMTQYSITHTVKFPNASPELIELLAREPLPRKGGKKPMSTVPISKKVSKKKPVSPQPKISKKPKPEIKRKPSLDTTISPPLPLLSPNITMARSPSFTDLSPIENSPLTEVHEDRAEHVYKMSDVYHLNSVHHAKIDKSVRDKWDIPQINMMELAKRMYRMTPEQTEELQKIIAHHRPEHLRTMIQEDTNTVGIDLYSLGKPLLEKLWDYLADMASDDNESFTSQDHHPSDLEFGSDVEYNSDGEIFDDNRSLSDMDEPGFPLSDFESDQEHKLTNGHVENEYQHGSDMDE</sequence>
<comment type="caution">
    <text evidence="5">The sequence shown here is derived from an EMBL/GenBank/DDBJ whole genome shotgun (WGS) entry which is preliminary data.</text>
</comment>
<comment type="subcellular location">
    <subcellularLocation>
        <location evidence="2">Nucleus</location>
    </subcellularLocation>
</comment>
<proteinExistence type="predicted"/>
<keyword evidence="6" id="KW-1185">Reference proteome</keyword>
<gene>
    <name evidence="5" type="ORF">CU098_009485</name>
</gene>
<dbReference type="InterPro" id="IPR055129">
    <property type="entry name" value="YEATS_dom"/>
</dbReference>
<protein>
    <recommendedName>
        <fullName evidence="4">YEATS domain-containing protein</fullName>
    </recommendedName>
</protein>
<name>A0A367KTL8_RHIST</name>
<dbReference type="Proteomes" id="UP000253551">
    <property type="component" value="Unassembled WGS sequence"/>
</dbReference>
<evidence type="ECO:0000256" key="3">
    <source>
        <dbReference type="SAM" id="MobiDB-lite"/>
    </source>
</evidence>
<feature type="compositionally biased region" description="Basic and acidic residues" evidence="3">
    <location>
        <begin position="340"/>
        <end position="362"/>
    </location>
</feature>
<feature type="domain" description="YEATS" evidence="4">
    <location>
        <begin position="1"/>
        <end position="99"/>
    </location>
</feature>
<evidence type="ECO:0000259" key="4">
    <source>
        <dbReference type="PROSITE" id="PS51037"/>
    </source>
</evidence>
<feature type="compositionally biased region" description="Low complexity" evidence="3">
    <location>
        <begin position="145"/>
        <end position="161"/>
    </location>
</feature>
<evidence type="ECO:0000313" key="5">
    <source>
        <dbReference type="EMBL" id="RCI05487.1"/>
    </source>
</evidence>
<evidence type="ECO:0000313" key="6">
    <source>
        <dbReference type="Proteomes" id="UP000253551"/>
    </source>
</evidence>
<dbReference type="Gene3D" id="2.60.40.1970">
    <property type="entry name" value="YEATS domain"/>
    <property type="match status" value="1"/>
</dbReference>
<dbReference type="InterPro" id="IPR038704">
    <property type="entry name" value="YEAST_sf"/>
</dbReference>